<organism evidence="4 5">
    <name type="scientific">Serpentinicella alkaliphila</name>
    <dbReference type="NCBI Taxonomy" id="1734049"/>
    <lineage>
        <taxon>Bacteria</taxon>
        <taxon>Bacillati</taxon>
        <taxon>Bacillota</taxon>
        <taxon>Clostridia</taxon>
        <taxon>Peptostreptococcales</taxon>
        <taxon>Natronincolaceae</taxon>
        <taxon>Serpentinicella</taxon>
    </lineage>
</organism>
<name>A0A4R2TDK7_9FIRM</name>
<comment type="caution">
    <text evidence="4">The sequence shown here is derived from an EMBL/GenBank/DDBJ whole genome shotgun (WGS) entry which is preliminary data.</text>
</comment>
<dbReference type="EMBL" id="SLYC01000026">
    <property type="protein sequence ID" value="TCQ01550.1"/>
    <property type="molecule type" value="Genomic_DNA"/>
</dbReference>
<dbReference type="PROSITE" id="PS50111">
    <property type="entry name" value="CHEMOTAXIS_TRANSDUC_2"/>
    <property type="match status" value="1"/>
</dbReference>
<dbReference type="PANTHER" id="PTHR32089">
    <property type="entry name" value="METHYL-ACCEPTING CHEMOTAXIS PROTEIN MCPB"/>
    <property type="match status" value="1"/>
</dbReference>
<dbReference type="GO" id="GO:0016020">
    <property type="term" value="C:membrane"/>
    <property type="evidence" value="ECO:0007669"/>
    <property type="project" value="InterPro"/>
</dbReference>
<dbReference type="SUPFAM" id="SSF58104">
    <property type="entry name" value="Methyl-accepting chemotaxis protein (MCP) signaling domain"/>
    <property type="match status" value="1"/>
</dbReference>
<evidence type="ECO:0000313" key="5">
    <source>
        <dbReference type="Proteomes" id="UP000295504"/>
    </source>
</evidence>
<sequence>MNEIPKKLQYFIEIAPYLIKLHSSDIAIAIVDREKYVGFFRGKEIDFPVRPGDRVKEETLAYKCMQQNKLLSNKVGREVFGFPYIGIATPIHEDNRVVGAVVFLESIKKQDEFMQMAEVLYTGISELQAASQQISAEAENLSSIGSGLGGLSRQALDHANKSSDITLIIKQIAQQTNLLGLNAAIEAARSGDAGRGFSVVAEEIRKLSTSTKESVENIEKIVEAIKITYGDIAKKTEQIDITSDEQVSAIQEVNAAIQSLFTLAEQLRMKAESLSQKD</sequence>
<keyword evidence="1 2" id="KW-0807">Transducer</keyword>
<gene>
    <name evidence="4" type="ORF">EDD79_102613</name>
</gene>
<keyword evidence="5" id="KW-1185">Reference proteome</keyword>
<dbReference type="InterPro" id="IPR004089">
    <property type="entry name" value="MCPsignal_dom"/>
</dbReference>
<dbReference type="GO" id="GO:0007165">
    <property type="term" value="P:signal transduction"/>
    <property type="evidence" value="ECO:0007669"/>
    <property type="project" value="UniProtKB-KW"/>
</dbReference>
<proteinExistence type="predicted"/>
<evidence type="ECO:0000256" key="1">
    <source>
        <dbReference type="ARBA" id="ARBA00023224"/>
    </source>
</evidence>
<accession>A0A4R2TDK7</accession>
<evidence type="ECO:0000259" key="3">
    <source>
        <dbReference type="PROSITE" id="PS50111"/>
    </source>
</evidence>
<dbReference type="PANTHER" id="PTHR32089:SF112">
    <property type="entry name" value="LYSOZYME-LIKE PROTEIN-RELATED"/>
    <property type="match status" value="1"/>
</dbReference>
<evidence type="ECO:0000313" key="4">
    <source>
        <dbReference type="EMBL" id="TCQ01550.1"/>
    </source>
</evidence>
<dbReference type="RefSeq" id="WP_165913712.1">
    <property type="nucleotide sequence ID" value="NZ_CP058648.1"/>
</dbReference>
<protein>
    <submittedName>
        <fullName evidence="4">Methyl-accepting chemotaxis protein (MCP) signaling protein</fullName>
    </submittedName>
</protein>
<feature type="domain" description="Methyl-accepting transducer" evidence="3">
    <location>
        <begin position="157"/>
        <end position="278"/>
    </location>
</feature>
<evidence type="ECO:0000256" key="2">
    <source>
        <dbReference type="PROSITE-ProRule" id="PRU00284"/>
    </source>
</evidence>
<dbReference type="Pfam" id="PF00015">
    <property type="entry name" value="MCPsignal"/>
    <property type="match status" value="1"/>
</dbReference>
<reference evidence="4 5" key="1">
    <citation type="submission" date="2019-03" db="EMBL/GenBank/DDBJ databases">
        <title>Genomic Encyclopedia of Type Strains, Phase IV (KMG-IV): sequencing the most valuable type-strain genomes for metagenomic binning, comparative biology and taxonomic classification.</title>
        <authorList>
            <person name="Goeker M."/>
        </authorList>
    </citation>
    <scope>NUCLEOTIDE SEQUENCE [LARGE SCALE GENOMIC DNA]</scope>
    <source>
        <strain evidence="4 5">DSM 100013</strain>
    </source>
</reference>
<dbReference type="Gene3D" id="1.10.287.950">
    <property type="entry name" value="Methyl-accepting chemotaxis protein"/>
    <property type="match status" value="1"/>
</dbReference>
<dbReference type="SMART" id="SM00283">
    <property type="entry name" value="MA"/>
    <property type="match status" value="1"/>
</dbReference>
<dbReference type="Proteomes" id="UP000295504">
    <property type="component" value="Unassembled WGS sequence"/>
</dbReference>
<dbReference type="AlphaFoldDB" id="A0A4R2TDK7"/>